<organism evidence="2">
    <name type="scientific">Clostridium botulinum</name>
    <dbReference type="NCBI Taxonomy" id="1491"/>
    <lineage>
        <taxon>Bacteria</taxon>
        <taxon>Bacillati</taxon>
        <taxon>Bacillota</taxon>
        <taxon>Clostridia</taxon>
        <taxon>Eubacteriales</taxon>
        <taxon>Clostridiaceae</taxon>
        <taxon>Clostridium</taxon>
    </lineage>
</organism>
<dbReference type="InterPro" id="IPR021027">
    <property type="entry name" value="Transposase_put_HTH"/>
</dbReference>
<evidence type="ECO:0000313" key="2">
    <source>
        <dbReference type="EMBL" id="APU86901.1"/>
    </source>
</evidence>
<reference evidence="2" key="1">
    <citation type="submission" date="2016-05" db="EMBL/GenBank/DDBJ databases">
        <authorList>
            <person name="Lavstsen T."/>
            <person name="Jespersen J.S."/>
        </authorList>
    </citation>
    <scope>NUCLEOTIDE SEQUENCE</scope>
    <source>
        <strain evidence="2">CDC69096</strain>
        <plasmid evidence="2">pNPD8_2</plasmid>
    </source>
</reference>
<feature type="domain" description="Transposase putative helix-turn-helix" evidence="1">
    <location>
        <begin position="1"/>
        <end position="45"/>
    </location>
</feature>
<name>A0A1L7JM97_CLOBO</name>
<proteinExistence type="predicted"/>
<gene>
    <name evidence="2" type="ORF">NPD8_3807</name>
</gene>
<sequence length="71" mass="8553">MLKAYKTEIFPTEQQKQKISQSIGICRWLYNSYLAKNKELYRQFKDGLIDKNNLKCQQMILINILIMKLRL</sequence>
<dbReference type="Pfam" id="PF12323">
    <property type="entry name" value="HTH_OrfB_IS605"/>
    <property type="match status" value="1"/>
</dbReference>
<dbReference type="AlphaFoldDB" id="A0A1L7JM97"/>
<geneLocation type="plasmid" evidence="2">
    <name>pNPD8_2</name>
</geneLocation>
<evidence type="ECO:0000259" key="1">
    <source>
        <dbReference type="Pfam" id="PF12323"/>
    </source>
</evidence>
<dbReference type="EMBL" id="CP015702">
    <property type="protein sequence ID" value="APU86901.1"/>
    <property type="molecule type" value="Genomic_DNA"/>
</dbReference>
<protein>
    <submittedName>
        <fullName evidence="2">Helix-turn-helix domain protein</fullName>
    </submittedName>
</protein>
<accession>A0A1L7JM97</accession>
<keyword evidence="2" id="KW-0614">Plasmid</keyword>